<protein>
    <submittedName>
        <fullName evidence="2">Lasso RiPP family leader peptide-containing protein</fullName>
    </submittedName>
</protein>
<dbReference type="NCBIfam" id="NF033521">
    <property type="entry name" value="lasso_leader_L3"/>
    <property type="match status" value="1"/>
</dbReference>
<organism evidence="2 3">
    <name type="scientific">Mesorhizobium caraganae</name>
    <dbReference type="NCBI Taxonomy" id="483206"/>
    <lineage>
        <taxon>Bacteria</taxon>
        <taxon>Pseudomonadati</taxon>
        <taxon>Pseudomonadota</taxon>
        <taxon>Alphaproteobacteria</taxon>
        <taxon>Hyphomicrobiales</taxon>
        <taxon>Phyllobacteriaceae</taxon>
        <taxon>Mesorhizobium</taxon>
    </lineage>
</organism>
<dbReference type="EMBL" id="JAMYQB010000001">
    <property type="protein sequence ID" value="MER9402732.1"/>
    <property type="molecule type" value="Genomic_DNA"/>
</dbReference>
<reference evidence="2 3" key="1">
    <citation type="journal article" date="2024" name="Proc. Natl. Acad. Sci. U.S.A.">
        <title>The evolutionary genomics of adaptation to stress in wild rhizobium bacteria.</title>
        <authorList>
            <person name="Kehlet-Delgado H."/>
            <person name="Montoya A.P."/>
            <person name="Jensen K.T."/>
            <person name="Wendlandt C.E."/>
            <person name="Dexheimer C."/>
            <person name="Roberts M."/>
            <person name="Torres Martinez L."/>
            <person name="Friesen M.L."/>
            <person name="Griffitts J.S."/>
            <person name="Porter S.S."/>
        </authorList>
    </citation>
    <scope>NUCLEOTIDE SEQUENCE [LARGE SCALE GENOMIC DNA]</scope>
    <source>
        <strain evidence="2 3">M0641</strain>
    </source>
</reference>
<keyword evidence="3" id="KW-1185">Reference proteome</keyword>
<evidence type="ECO:0000256" key="1">
    <source>
        <dbReference type="SAM" id="MobiDB-lite"/>
    </source>
</evidence>
<dbReference type="RefSeq" id="WP_192249562.1">
    <property type="nucleotide sequence ID" value="NZ_CAXURK020000001.1"/>
</dbReference>
<accession>A0ABV1YSL3</accession>
<evidence type="ECO:0000313" key="3">
    <source>
        <dbReference type="Proteomes" id="UP001433071"/>
    </source>
</evidence>
<dbReference type="Proteomes" id="UP001433071">
    <property type="component" value="Unassembled WGS sequence"/>
</dbReference>
<comment type="caution">
    <text evidence="2">The sequence shown here is derived from an EMBL/GenBank/DDBJ whole genome shotgun (WGS) entry which is preliminary data.</text>
</comment>
<name>A0ABV1YSL3_9HYPH</name>
<evidence type="ECO:0000313" key="2">
    <source>
        <dbReference type="EMBL" id="MER9402732.1"/>
    </source>
</evidence>
<feature type="region of interest" description="Disordered" evidence="1">
    <location>
        <begin position="15"/>
        <end position="34"/>
    </location>
</feature>
<sequence length="34" mass="3401">MTKKQYEAPVLRKAGKLSSVTADNGASGPIGPAG</sequence>
<gene>
    <name evidence="2" type="ORF">NKI36_01580</name>
</gene>
<proteinExistence type="predicted"/>